<accession>A0A1H2L9M3</accession>
<dbReference type="STRING" id="419479.SAMN04488563_5437"/>
<dbReference type="Gene3D" id="3.30.1330.100">
    <property type="entry name" value="CofE-like"/>
    <property type="match status" value="1"/>
</dbReference>
<name>A0A1H2L9M3_9ACTN</name>
<evidence type="ECO:0000313" key="1">
    <source>
        <dbReference type="EMBL" id="SDU77156.1"/>
    </source>
</evidence>
<dbReference type="SUPFAM" id="SSF144010">
    <property type="entry name" value="CofE-like"/>
    <property type="match status" value="1"/>
</dbReference>
<protein>
    <recommendedName>
        <fullName evidence="3">F420-0:Gamma-glutamyl ligase</fullName>
    </recommendedName>
</protein>
<dbReference type="AlphaFoldDB" id="A0A1H2L9M3"/>
<reference evidence="2" key="1">
    <citation type="submission" date="2016-10" db="EMBL/GenBank/DDBJ databases">
        <authorList>
            <person name="Varghese N."/>
            <person name="Submissions S."/>
        </authorList>
    </citation>
    <scope>NUCLEOTIDE SEQUENCE [LARGE SCALE GENOMIC DNA]</scope>
    <source>
        <strain evidence="2">DSM 45079</strain>
    </source>
</reference>
<evidence type="ECO:0008006" key="3">
    <source>
        <dbReference type="Google" id="ProtNLM"/>
    </source>
</evidence>
<proteinExistence type="predicted"/>
<dbReference type="Proteomes" id="UP000182977">
    <property type="component" value="Chromosome I"/>
</dbReference>
<dbReference type="EMBL" id="LT629791">
    <property type="protein sequence ID" value="SDU77156.1"/>
    <property type="molecule type" value="Genomic_DNA"/>
</dbReference>
<evidence type="ECO:0000313" key="2">
    <source>
        <dbReference type="Proteomes" id="UP000182977"/>
    </source>
</evidence>
<gene>
    <name evidence="1" type="ORF">SAMN04488563_5437</name>
</gene>
<organism evidence="1 2">
    <name type="scientific">Jiangella alkaliphila</name>
    <dbReference type="NCBI Taxonomy" id="419479"/>
    <lineage>
        <taxon>Bacteria</taxon>
        <taxon>Bacillati</taxon>
        <taxon>Actinomycetota</taxon>
        <taxon>Actinomycetes</taxon>
        <taxon>Jiangellales</taxon>
        <taxon>Jiangellaceae</taxon>
        <taxon>Jiangella</taxon>
    </lineage>
</organism>
<keyword evidence="2" id="KW-1185">Reference proteome</keyword>
<sequence>MNAFAPKCPSTLQSPLVARETRRRRAAWTYAFVAGERYARLAIPTPWSNAGDDLHSALIESLAPLRQGDTVMISEKVAVLLTGRAVPIDSCRPGRLAHVLARAVRPRPGSRGLSVPEKMQFVLGEVGYPRLLVAALASAVTRPFGFAGVLYKVAGSVARDTDGGRPPYEDRVCPPLRRDDATELCAALDDLLGVGVAVVDLNDYGGSVRGVSRRALPASILLGALADNPLVQRSTSTPFGIVWPDTLSVPAASSASTPEWA</sequence>